<dbReference type="EMBL" id="PVNE01000003">
    <property type="protein sequence ID" value="PRX42082.1"/>
    <property type="molecule type" value="Genomic_DNA"/>
</dbReference>
<evidence type="ECO:0000313" key="2">
    <source>
        <dbReference type="Proteomes" id="UP000237797"/>
    </source>
</evidence>
<comment type="caution">
    <text evidence="1">The sequence shown here is derived from an EMBL/GenBank/DDBJ whole genome shotgun (WGS) entry which is preliminary data.</text>
</comment>
<dbReference type="InterPro" id="IPR027417">
    <property type="entry name" value="P-loop_NTPase"/>
</dbReference>
<protein>
    <submittedName>
        <fullName evidence="1">Uncharacterized protein</fullName>
    </submittedName>
</protein>
<organism evidence="1 2">
    <name type="scientific">Planifilum fimeticola</name>
    <dbReference type="NCBI Taxonomy" id="201975"/>
    <lineage>
        <taxon>Bacteria</taxon>
        <taxon>Bacillati</taxon>
        <taxon>Bacillota</taxon>
        <taxon>Bacilli</taxon>
        <taxon>Bacillales</taxon>
        <taxon>Thermoactinomycetaceae</taxon>
        <taxon>Planifilum</taxon>
    </lineage>
</organism>
<keyword evidence="2" id="KW-1185">Reference proteome</keyword>
<gene>
    <name evidence="1" type="ORF">CLV97_10397</name>
</gene>
<sequence>MKRLAIVGLSKNAGKTTVLNHLSGAAVSRSLPAGLVSIGVDGEERDAWSGRPKPQVLVPEGAVVATAGPCLDVRAGNWEVLEELPVRSLLGQVFLARAVRPGTVKLAGICSAEEVDRVLEGFGRHGVRLALVDGAYDRKAAAHPIRSDGVILVVGASAGKTLEEVVRRTEEWVRIFSLPPCGDPLLEKAGKRAVLEGWTMGIAGEGIEPFPLSSLLVDRGKLSEAMGSRPWTALAVPGALTDRTLMLLAQCGCSFPLVLSSPTHAFFSLRTLRTFLRSGGEIRYLERPPLVGVAINPVSPEGGAFDPREMKRRMARVCRPVPVTDVIRDGFDGLHLMPWRWDGVH</sequence>
<dbReference type="Proteomes" id="UP000237797">
    <property type="component" value="Unassembled WGS sequence"/>
</dbReference>
<evidence type="ECO:0000313" key="1">
    <source>
        <dbReference type="EMBL" id="PRX42082.1"/>
    </source>
</evidence>
<name>A0A2T0LIE9_9BACL</name>
<reference evidence="1 2" key="1">
    <citation type="submission" date="2018-03" db="EMBL/GenBank/DDBJ databases">
        <title>Genomic Encyclopedia of Archaeal and Bacterial Type Strains, Phase II (KMG-II): from individual species to whole genera.</title>
        <authorList>
            <person name="Goeker M."/>
        </authorList>
    </citation>
    <scope>NUCLEOTIDE SEQUENCE [LARGE SCALE GENOMIC DNA]</scope>
    <source>
        <strain evidence="1 2">DSM 44946</strain>
    </source>
</reference>
<proteinExistence type="predicted"/>
<dbReference type="SUPFAM" id="SSF52540">
    <property type="entry name" value="P-loop containing nucleoside triphosphate hydrolases"/>
    <property type="match status" value="1"/>
</dbReference>
<accession>A0A2T0LIE9</accession>
<dbReference type="AlphaFoldDB" id="A0A2T0LIE9"/>